<sequence length="47" mass="5631">MYMSHKLTFNNHCVYSINYHLVLVNKYRHKCINAELSSSLYQIILNI</sequence>
<dbReference type="AlphaFoldDB" id="W5SKQ5"/>
<gene>
    <name evidence="2" type="ORF">BCD_1177</name>
</gene>
<evidence type="ECO:0000313" key="2">
    <source>
        <dbReference type="EMBL" id="AHH07243.1"/>
    </source>
</evidence>
<dbReference type="InterPro" id="IPR036515">
    <property type="entry name" value="Transposase_17_sf"/>
</dbReference>
<name>W5SKQ5_9SPIR</name>
<dbReference type="GO" id="GO:0003677">
    <property type="term" value="F:DNA binding"/>
    <property type="evidence" value="ECO:0007669"/>
    <property type="project" value="InterPro"/>
</dbReference>
<evidence type="ECO:0000259" key="1">
    <source>
        <dbReference type="Pfam" id="PF01797"/>
    </source>
</evidence>
<accession>W5SKQ5</accession>
<dbReference type="GO" id="GO:0006313">
    <property type="term" value="P:DNA transposition"/>
    <property type="evidence" value="ECO:0007669"/>
    <property type="project" value="InterPro"/>
</dbReference>
<dbReference type="Gene3D" id="3.30.70.1290">
    <property type="entry name" value="Transposase IS200-like"/>
    <property type="match status" value="1"/>
</dbReference>
<protein>
    <submittedName>
        <fullName evidence="2">Transposase</fullName>
    </submittedName>
</protein>
<dbReference type="InterPro" id="IPR002686">
    <property type="entry name" value="Transposase_17"/>
</dbReference>
<geneLocation type="plasmid" evidence="2">
    <name>unnamed</name>
</geneLocation>
<dbReference type="EMBL" id="CP004309">
    <property type="protein sequence ID" value="AHH07243.1"/>
    <property type="molecule type" value="Genomic_DNA"/>
</dbReference>
<dbReference type="HOGENOM" id="CLU_3285820_0_0_12"/>
<proteinExistence type="predicted"/>
<dbReference type="GO" id="GO:0004803">
    <property type="term" value="F:transposase activity"/>
    <property type="evidence" value="ECO:0007669"/>
    <property type="project" value="InterPro"/>
</dbReference>
<dbReference type="SUPFAM" id="SSF143422">
    <property type="entry name" value="Transposase IS200-like"/>
    <property type="match status" value="1"/>
</dbReference>
<keyword evidence="2" id="KW-0614">Plasmid</keyword>
<feature type="domain" description="Transposase IS200-like" evidence="1">
    <location>
        <begin position="13"/>
        <end position="46"/>
    </location>
</feature>
<dbReference type="Pfam" id="PF01797">
    <property type="entry name" value="Y1_Tnp"/>
    <property type="match status" value="1"/>
</dbReference>
<reference evidence="2" key="1">
    <citation type="submission" date="2013-02" db="EMBL/GenBank/DDBJ databases">
        <title>Comparative genomics of Borrelia species.</title>
        <authorList>
            <person name="Schwan T.G."/>
            <person name="Raffel S.J."/>
            <person name="Porcella S.F."/>
        </authorList>
    </citation>
    <scope>NUCLEOTIDE SEQUENCE</scope>
    <source>
        <strain evidence="2">DOU</strain>
        <plasmid evidence="2">unnamed</plasmid>
    </source>
</reference>
<organism evidence="2">
    <name type="scientific">Borrelia crocidurae DOU</name>
    <dbReference type="NCBI Taxonomy" id="1293575"/>
    <lineage>
        <taxon>Bacteria</taxon>
        <taxon>Pseudomonadati</taxon>
        <taxon>Spirochaetota</taxon>
        <taxon>Spirochaetia</taxon>
        <taxon>Spirochaetales</taxon>
        <taxon>Borreliaceae</taxon>
        <taxon>Borrelia</taxon>
    </lineage>
</organism>